<organism evidence="2 3">
    <name type="scientific">Streptoalloteichus tenebrarius (strain ATCC 17920 / DSM 40477 / JCM 4838 / CBS 697.72 / NBRC 16177 / NCIMB 11028 / NRRL B-12390 / A12253. 1 / ISP 5477)</name>
    <name type="common">Streptomyces tenebrarius</name>
    <dbReference type="NCBI Taxonomy" id="1933"/>
    <lineage>
        <taxon>Bacteria</taxon>
        <taxon>Bacillati</taxon>
        <taxon>Actinomycetota</taxon>
        <taxon>Actinomycetes</taxon>
        <taxon>Pseudonocardiales</taxon>
        <taxon>Pseudonocardiaceae</taxon>
        <taxon>Streptoalloteichus</taxon>
    </lineage>
</organism>
<feature type="transmembrane region" description="Helical" evidence="1">
    <location>
        <begin position="93"/>
        <end position="112"/>
    </location>
</feature>
<proteinExistence type="predicted"/>
<keyword evidence="1" id="KW-0812">Transmembrane</keyword>
<evidence type="ECO:0000313" key="2">
    <source>
        <dbReference type="EMBL" id="MCP2260284.1"/>
    </source>
</evidence>
<keyword evidence="1" id="KW-1133">Transmembrane helix</keyword>
<keyword evidence="3" id="KW-1185">Reference proteome</keyword>
<feature type="transmembrane region" description="Helical" evidence="1">
    <location>
        <begin position="14"/>
        <end position="36"/>
    </location>
</feature>
<keyword evidence="1" id="KW-0472">Membrane</keyword>
<reference evidence="2 3" key="1">
    <citation type="submission" date="2022-06" db="EMBL/GenBank/DDBJ databases">
        <title>Genomic Encyclopedia of Archaeal and Bacterial Type Strains, Phase II (KMG-II): from individual species to whole genera.</title>
        <authorList>
            <person name="Goeker M."/>
        </authorList>
    </citation>
    <scope>NUCLEOTIDE SEQUENCE [LARGE SCALE GENOMIC DNA]</scope>
    <source>
        <strain evidence="2 3">DSM 40477</strain>
    </source>
</reference>
<dbReference type="RefSeq" id="WP_253671142.1">
    <property type="nucleotide sequence ID" value="NZ_JAMTCP010000025.1"/>
</dbReference>
<feature type="transmembrane region" description="Helical" evidence="1">
    <location>
        <begin position="42"/>
        <end position="63"/>
    </location>
</feature>
<sequence length="126" mass="13308">MLCALGRQLPVRTWLALPLLFVAAVLGLTAVPLLVVGRPIEVYGPLFGAAVAIGFATGGDAAWRAGWQRNWLRWSYLAGLGVVGVSLDGVLLPALVAAAVGLPSTAVLAVLVRRLRRAPCVRPYRL</sequence>
<evidence type="ECO:0000313" key="3">
    <source>
        <dbReference type="Proteomes" id="UP001205311"/>
    </source>
</evidence>
<comment type="caution">
    <text evidence="2">The sequence shown here is derived from an EMBL/GenBank/DDBJ whole genome shotgun (WGS) entry which is preliminary data.</text>
</comment>
<protein>
    <submittedName>
        <fullName evidence="2">Uncharacterized protein</fullName>
    </submittedName>
</protein>
<name>A0ABT1HXP2_STRSD</name>
<accession>A0ABT1HXP2</accession>
<dbReference type="Proteomes" id="UP001205311">
    <property type="component" value="Unassembled WGS sequence"/>
</dbReference>
<dbReference type="EMBL" id="JAMTCP010000025">
    <property type="protein sequence ID" value="MCP2260284.1"/>
    <property type="molecule type" value="Genomic_DNA"/>
</dbReference>
<evidence type="ECO:0000256" key="1">
    <source>
        <dbReference type="SAM" id="Phobius"/>
    </source>
</evidence>
<gene>
    <name evidence="2" type="ORF">LX15_003997</name>
</gene>